<evidence type="ECO:0000256" key="4">
    <source>
        <dbReference type="ARBA" id="ARBA00023015"/>
    </source>
</evidence>
<dbReference type="HAMAP" id="MF_01008">
    <property type="entry name" value="MraZ"/>
    <property type="match status" value="1"/>
</dbReference>
<dbReference type="Pfam" id="PF02381">
    <property type="entry name" value="MraZ"/>
    <property type="match status" value="2"/>
</dbReference>
<dbReference type="InterPro" id="IPR035644">
    <property type="entry name" value="MraZ_C"/>
</dbReference>
<dbReference type="InterPro" id="IPR020603">
    <property type="entry name" value="MraZ_dom"/>
</dbReference>
<evidence type="ECO:0000256" key="1">
    <source>
        <dbReference type="ARBA" id="ARBA00013860"/>
    </source>
</evidence>
<dbReference type="InterPro" id="IPR003444">
    <property type="entry name" value="MraZ"/>
</dbReference>
<dbReference type="InterPro" id="IPR037914">
    <property type="entry name" value="SpoVT-AbrB_sf"/>
</dbReference>
<accession>A0ABR5XY67</accession>
<dbReference type="CDD" id="cd16320">
    <property type="entry name" value="MraZ_N"/>
    <property type="match status" value="1"/>
</dbReference>
<comment type="caution">
    <text evidence="10">The sequence shown here is derived from an EMBL/GenBank/DDBJ whole genome shotgun (WGS) entry which is preliminary data.</text>
</comment>
<evidence type="ECO:0000259" key="9">
    <source>
        <dbReference type="PROSITE" id="PS51740"/>
    </source>
</evidence>
<dbReference type="SUPFAM" id="SSF89447">
    <property type="entry name" value="AbrB/MazE/MraZ-like"/>
    <property type="match status" value="1"/>
</dbReference>
<keyword evidence="3" id="KW-0677">Repeat</keyword>
<keyword evidence="11" id="KW-1185">Reference proteome</keyword>
<feature type="compositionally biased region" description="Acidic residues" evidence="8">
    <location>
        <begin position="166"/>
        <end position="178"/>
    </location>
</feature>
<keyword evidence="5 7" id="KW-0238">DNA-binding</keyword>
<organism evidence="10 11">
    <name type="scientific">Thalassospira xiamenensis</name>
    <dbReference type="NCBI Taxonomy" id="220697"/>
    <lineage>
        <taxon>Bacteria</taxon>
        <taxon>Pseudomonadati</taxon>
        <taxon>Pseudomonadota</taxon>
        <taxon>Alphaproteobacteria</taxon>
        <taxon>Rhodospirillales</taxon>
        <taxon>Thalassospiraceae</taxon>
        <taxon>Thalassospira</taxon>
    </lineage>
</organism>
<reference evidence="10 11" key="1">
    <citation type="submission" date="2015-12" db="EMBL/GenBank/DDBJ databases">
        <title>Genome sequence of Thalassospira xiamenensis MCCC 1A03005.</title>
        <authorList>
            <person name="Lu L."/>
            <person name="Lai Q."/>
            <person name="Shao Z."/>
            <person name="Qian P."/>
        </authorList>
    </citation>
    <scope>NUCLEOTIDE SEQUENCE [LARGE SCALE GENOMIC DNA]</scope>
    <source>
        <strain evidence="10 11">MCCC 1A03005</strain>
    </source>
</reference>
<proteinExistence type="inferred from homology"/>
<keyword evidence="10" id="KW-0132">Cell division</keyword>
<evidence type="ECO:0000256" key="2">
    <source>
        <dbReference type="ARBA" id="ARBA00022490"/>
    </source>
</evidence>
<feature type="domain" description="SpoVT-AbrB" evidence="9">
    <location>
        <begin position="6"/>
        <end position="53"/>
    </location>
</feature>
<dbReference type="CDD" id="cd16321">
    <property type="entry name" value="MraZ_C"/>
    <property type="match status" value="1"/>
</dbReference>
<evidence type="ECO:0000256" key="6">
    <source>
        <dbReference type="ARBA" id="ARBA00023163"/>
    </source>
</evidence>
<dbReference type="PROSITE" id="PS51740">
    <property type="entry name" value="SPOVT_ABRB"/>
    <property type="match status" value="2"/>
</dbReference>
<dbReference type="PANTHER" id="PTHR34701:SF1">
    <property type="entry name" value="TRANSCRIPTIONAL REGULATOR MRAZ"/>
    <property type="match status" value="1"/>
</dbReference>
<name>A0ABR5XY67_9PROT</name>
<comment type="subunit">
    <text evidence="7">Forms oligomers.</text>
</comment>
<dbReference type="InterPro" id="IPR007159">
    <property type="entry name" value="SpoVT-AbrB_dom"/>
</dbReference>
<dbReference type="PANTHER" id="PTHR34701">
    <property type="entry name" value="TRANSCRIPTIONAL REGULATOR MRAZ"/>
    <property type="match status" value="1"/>
</dbReference>
<keyword evidence="6 7" id="KW-0804">Transcription</keyword>
<feature type="domain" description="SpoVT-AbrB" evidence="9">
    <location>
        <begin position="82"/>
        <end position="125"/>
    </location>
</feature>
<evidence type="ECO:0000256" key="5">
    <source>
        <dbReference type="ARBA" id="ARBA00023125"/>
    </source>
</evidence>
<dbReference type="Proteomes" id="UP000076167">
    <property type="component" value="Unassembled WGS sequence"/>
</dbReference>
<dbReference type="EMBL" id="LPXL01000040">
    <property type="protein sequence ID" value="KZD00987.1"/>
    <property type="molecule type" value="Genomic_DNA"/>
</dbReference>
<gene>
    <name evidence="7" type="primary">mraZ</name>
    <name evidence="10" type="ORF">AUP40_21245</name>
</gene>
<comment type="similarity">
    <text evidence="7">Belongs to the MraZ family.</text>
</comment>
<sequence length="178" mass="19600">MLFTGTHIHKLDRKGRVSVPKRFRATLERETFAGIYLYQSHKEAALEGCGESHMDRIAASIDELAMFSDEADDLADTILGASHMLPFDGEGRIILPPELIEFARIEDQVAFVGRGRTFRIWNPEIFKPLQDASRTRTFNRGSTLKLKPASDFAPGSRPAAPTGEIAPDEEGPDDGGSA</sequence>
<feature type="region of interest" description="Disordered" evidence="8">
    <location>
        <begin position="137"/>
        <end position="178"/>
    </location>
</feature>
<dbReference type="RefSeq" id="WP_037992169.1">
    <property type="nucleotide sequence ID" value="NZ_DFMA01000008.1"/>
</dbReference>
<evidence type="ECO:0000256" key="8">
    <source>
        <dbReference type="SAM" id="MobiDB-lite"/>
    </source>
</evidence>
<dbReference type="InterPro" id="IPR035642">
    <property type="entry name" value="MraZ_N"/>
</dbReference>
<protein>
    <recommendedName>
        <fullName evidence="1 7">Transcriptional regulator MraZ</fullName>
    </recommendedName>
</protein>
<comment type="subcellular location">
    <subcellularLocation>
        <location evidence="7">Cytoplasm</location>
        <location evidence="7">Nucleoid</location>
    </subcellularLocation>
</comment>
<evidence type="ECO:0000256" key="7">
    <source>
        <dbReference type="HAMAP-Rule" id="MF_01008"/>
    </source>
</evidence>
<evidence type="ECO:0000313" key="11">
    <source>
        <dbReference type="Proteomes" id="UP000076167"/>
    </source>
</evidence>
<evidence type="ECO:0000256" key="3">
    <source>
        <dbReference type="ARBA" id="ARBA00022737"/>
    </source>
</evidence>
<dbReference type="InterPro" id="IPR038619">
    <property type="entry name" value="MraZ_sf"/>
</dbReference>
<dbReference type="GO" id="GO:0051301">
    <property type="term" value="P:cell division"/>
    <property type="evidence" value="ECO:0007669"/>
    <property type="project" value="UniProtKB-KW"/>
</dbReference>
<dbReference type="Gene3D" id="3.40.1550.20">
    <property type="entry name" value="Transcriptional regulator MraZ domain"/>
    <property type="match status" value="1"/>
</dbReference>
<keyword evidence="10" id="KW-0131">Cell cycle</keyword>
<keyword evidence="4 7" id="KW-0805">Transcription regulation</keyword>
<keyword evidence="2 7" id="KW-0963">Cytoplasm</keyword>
<evidence type="ECO:0000313" key="10">
    <source>
        <dbReference type="EMBL" id="KZD00987.1"/>
    </source>
</evidence>